<accession>A0A0G0JDW1</accession>
<evidence type="ECO:0000313" key="5">
    <source>
        <dbReference type="Proteomes" id="UP000034852"/>
    </source>
</evidence>
<dbReference type="PROSITE" id="PS50943">
    <property type="entry name" value="HTH_CROC1"/>
    <property type="match status" value="1"/>
</dbReference>
<dbReference type="PANTHER" id="PTHR46558">
    <property type="entry name" value="TRACRIPTIONAL REGULATORY PROTEIN-RELATED-RELATED"/>
    <property type="match status" value="1"/>
</dbReference>
<feature type="coiled-coil region" evidence="2">
    <location>
        <begin position="76"/>
        <end position="103"/>
    </location>
</feature>
<reference evidence="4 5" key="1">
    <citation type="journal article" date="2015" name="Nature">
        <title>rRNA introns, odd ribosomes, and small enigmatic genomes across a large radiation of phyla.</title>
        <authorList>
            <person name="Brown C.T."/>
            <person name="Hug L.A."/>
            <person name="Thomas B.C."/>
            <person name="Sharon I."/>
            <person name="Castelle C.J."/>
            <person name="Singh A."/>
            <person name="Wilkins M.J."/>
            <person name="Williams K.H."/>
            <person name="Banfield J.F."/>
        </authorList>
    </citation>
    <scope>NUCLEOTIDE SEQUENCE [LARGE SCALE GENOMIC DNA]</scope>
</reference>
<dbReference type="PANTHER" id="PTHR46558:SF4">
    <property type="entry name" value="DNA-BIDING PHAGE PROTEIN"/>
    <property type="match status" value="1"/>
</dbReference>
<evidence type="ECO:0000256" key="1">
    <source>
        <dbReference type="ARBA" id="ARBA00023125"/>
    </source>
</evidence>
<evidence type="ECO:0000256" key="2">
    <source>
        <dbReference type="SAM" id="Coils"/>
    </source>
</evidence>
<comment type="caution">
    <text evidence="4">The sequence shown here is derived from an EMBL/GenBank/DDBJ whole genome shotgun (WGS) entry which is preliminary data.</text>
</comment>
<dbReference type="Pfam" id="PF01381">
    <property type="entry name" value="HTH_3"/>
    <property type="match status" value="1"/>
</dbReference>
<feature type="domain" description="HTH cro/C1-type" evidence="3">
    <location>
        <begin position="8"/>
        <end position="62"/>
    </location>
</feature>
<dbReference type="InterPro" id="IPR001387">
    <property type="entry name" value="Cro/C1-type_HTH"/>
</dbReference>
<dbReference type="GO" id="GO:0003677">
    <property type="term" value="F:DNA binding"/>
    <property type="evidence" value="ECO:0007669"/>
    <property type="project" value="UniProtKB-KW"/>
</dbReference>
<sequence>MQGLSEKIKKAREEAKLSQLQVGVALGVSDKTISGYESGRISPPIDKLQKIAELLKKPIGYFVGADAREYKVAARLRAVEIMLRDIRRELREIKALAQSTNLDV</sequence>
<dbReference type="SMART" id="SM00530">
    <property type="entry name" value="HTH_XRE"/>
    <property type="match status" value="1"/>
</dbReference>
<dbReference type="Proteomes" id="UP000034852">
    <property type="component" value="Unassembled WGS sequence"/>
</dbReference>
<dbReference type="AlphaFoldDB" id="A0A0G0JDW1"/>
<organism evidence="4 5">
    <name type="scientific">candidate division WS6 bacterium GW2011_GWA2_37_6</name>
    <dbReference type="NCBI Taxonomy" id="1619087"/>
    <lineage>
        <taxon>Bacteria</taxon>
        <taxon>Candidatus Dojkabacteria</taxon>
    </lineage>
</organism>
<protein>
    <recommendedName>
        <fullName evidence="3">HTH cro/C1-type domain-containing protein</fullName>
    </recommendedName>
</protein>
<dbReference type="Gene3D" id="1.10.260.40">
    <property type="entry name" value="lambda repressor-like DNA-binding domains"/>
    <property type="match status" value="1"/>
</dbReference>
<dbReference type="SUPFAM" id="SSF47413">
    <property type="entry name" value="lambda repressor-like DNA-binding domains"/>
    <property type="match status" value="1"/>
</dbReference>
<evidence type="ECO:0000259" key="3">
    <source>
        <dbReference type="PROSITE" id="PS50943"/>
    </source>
</evidence>
<keyword evidence="2" id="KW-0175">Coiled coil</keyword>
<dbReference type="CDD" id="cd00093">
    <property type="entry name" value="HTH_XRE"/>
    <property type="match status" value="1"/>
</dbReference>
<name>A0A0G0JDW1_9BACT</name>
<dbReference type="EMBL" id="LBTH01000040">
    <property type="protein sequence ID" value="KKQ34964.1"/>
    <property type="molecule type" value="Genomic_DNA"/>
</dbReference>
<dbReference type="InterPro" id="IPR010982">
    <property type="entry name" value="Lambda_DNA-bd_dom_sf"/>
</dbReference>
<gene>
    <name evidence="4" type="ORF">US52_C0040G0003</name>
</gene>
<proteinExistence type="predicted"/>
<evidence type="ECO:0000313" key="4">
    <source>
        <dbReference type="EMBL" id="KKQ34964.1"/>
    </source>
</evidence>
<keyword evidence="1" id="KW-0238">DNA-binding</keyword>